<reference evidence="4 5" key="1">
    <citation type="submission" date="2019-07" db="EMBL/GenBank/DDBJ databases">
        <title>WGS assembly of Gossypium tomentosum.</title>
        <authorList>
            <person name="Chen Z.J."/>
            <person name="Sreedasyam A."/>
            <person name="Ando A."/>
            <person name="Song Q."/>
            <person name="De L."/>
            <person name="Hulse-Kemp A."/>
            <person name="Ding M."/>
            <person name="Ye W."/>
            <person name="Kirkbride R."/>
            <person name="Jenkins J."/>
            <person name="Plott C."/>
            <person name="Lovell J."/>
            <person name="Lin Y.-M."/>
            <person name="Vaughn R."/>
            <person name="Liu B."/>
            <person name="Li W."/>
            <person name="Simpson S."/>
            <person name="Scheffler B."/>
            <person name="Saski C."/>
            <person name="Grover C."/>
            <person name="Hu G."/>
            <person name="Conover J."/>
            <person name="Carlson J."/>
            <person name="Shu S."/>
            <person name="Boston L."/>
            <person name="Williams M."/>
            <person name="Peterson D."/>
            <person name="Mcgee K."/>
            <person name="Jones D."/>
            <person name="Wendel J."/>
            <person name="Stelly D."/>
            <person name="Grimwood J."/>
            <person name="Schmutz J."/>
        </authorList>
    </citation>
    <scope>NUCLEOTIDE SEQUENCE [LARGE SCALE GENOMIC DNA]</scope>
    <source>
        <strain evidence="4">7179.01</strain>
    </source>
</reference>
<feature type="transmembrane region" description="Helical" evidence="2">
    <location>
        <begin position="21"/>
        <end position="43"/>
    </location>
</feature>
<feature type="compositionally biased region" description="Basic and acidic residues" evidence="1">
    <location>
        <begin position="152"/>
        <end position="161"/>
    </location>
</feature>
<dbReference type="InterPro" id="IPR025520">
    <property type="entry name" value="DUF4408"/>
</dbReference>
<name>A0A5D2M4X8_GOSTO</name>
<dbReference type="AlphaFoldDB" id="A0A5D2M4X8"/>
<protein>
    <recommendedName>
        <fullName evidence="3">DUF4408 domain-containing protein</fullName>
    </recommendedName>
</protein>
<feature type="transmembrane region" description="Helical" evidence="2">
    <location>
        <begin position="55"/>
        <end position="84"/>
    </location>
</feature>
<dbReference type="Pfam" id="PF14364">
    <property type="entry name" value="DUF4408"/>
    <property type="match status" value="1"/>
</dbReference>
<dbReference type="PANTHER" id="PTHR35762:SF5">
    <property type="entry name" value="DUF4408 DOMAIN-CONTAINING PROTEIN"/>
    <property type="match status" value="1"/>
</dbReference>
<organism evidence="4 5">
    <name type="scientific">Gossypium tomentosum</name>
    <name type="common">Hawaiian cotton</name>
    <name type="synonym">Gossypium sandvicense</name>
    <dbReference type="NCBI Taxonomy" id="34277"/>
    <lineage>
        <taxon>Eukaryota</taxon>
        <taxon>Viridiplantae</taxon>
        <taxon>Streptophyta</taxon>
        <taxon>Embryophyta</taxon>
        <taxon>Tracheophyta</taxon>
        <taxon>Spermatophyta</taxon>
        <taxon>Magnoliopsida</taxon>
        <taxon>eudicotyledons</taxon>
        <taxon>Gunneridae</taxon>
        <taxon>Pentapetalae</taxon>
        <taxon>rosids</taxon>
        <taxon>malvids</taxon>
        <taxon>Malvales</taxon>
        <taxon>Malvaceae</taxon>
        <taxon>Malvoideae</taxon>
        <taxon>Gossypium</taxon>
    </lineage>
</organism>
<feature type="compositionally biased region" description="Basic and acidic residues" evidence="1">
    <location>
        <begin position="125"/>
        <end position="137"/>
    </location>
</feature>
<accession>A0A5D2M4X8</accession>
<feature type="domain" description="DUF4408" evidence="3">
    <location>
        <begin position="45"/>
        <end position="88"/>
    </location>
</feature>
<sequence length="269" mass="30894">MDSIKAKKIQAMKKYRKTQFSSHNFLHFVAVFGILILSSFWSINPSLCSSMKQFVIISLPCIWSSFFNPKCLFIVVNVIVVFLVGESGLVGSKVSPGRDVYDEYVKRNRRVRGVSVSTTVPREVGDYKAMDSEEGKGGFDQTEEEEEEEEEKGLFEVKEVITSEAESGEEEQTREVEEEEEEKGSFKVKDVITSKVDPLEEERTCEIKEEKGLIEVKETKTWKVEHGRSIVEDHQEIELPEFNKRVEEFIARVNKQRWMEAQSLGSCKV</sequence>
<evidence type="ECO:0000313" key="4">
    <source>
        <dbReference type="EMBL" id="TYH86189.1"/>
    </source>
</evidence>
<feature type="region of interest" description="Disordered" evidence="1">
    <location>
        <begin position="125"/>
        <end position="185"/>
    </location>
</feature>
<evidence type="ECO:0000256" key="1">
    <source>
        <dbReference type="SAM" id="MobiDB-lite"/>
    </source>
</evidence>
<evidence type="ECO:0000256" key="2">
    <source>
        <dbReference type="SAM" id="Phobius"/>
    </source>
</evidence>
<evidence type="ECO:0000313" key="5">
    <source>
        <dbReference type="Proteomes" id="UP000322667"/>
    </source>
</evidence>
<dbReference type="PANTHER" id="PTHR35762">
    <property type="entry name" value="TRANSMEMBRANE PROTEIN"/>
    <property type="match status" value="1"/>
</dbReference>
<evidence type="ECO:0000259" key="3">
    <source>
        <dbReference type="Pfam" id="PF14364"/>
    </source>
</evidence>
<proteinExistence type="predicted"/>
<keyword evidence="2" id="KW-1133">Transmembrane helix</keyword>
<feature type="compositionally biased region" description="Acidic residues" evidence="1">
    <location>
        <begin position="141"/>
        <end position="151"/>
    </location>
</feature>
<keyword evidence="2" id="KW-0812">Transmembrane</keyword>
<dbReference type="Proteomes" id="UP000322667">
    <property type="component" value="Chromosome D01"/>
</dbReference>
<keyword evidence="2" id="KW-0472">Membrane</keyword>
<dbReference type="EMBL" id="CM017623">
    <property type="protein sequence ID" value="TYH86189.1"/>
    <property type="molecule type" value="Genomic_DNA"/>
</dbReference>
<gene>
    <name evidence="4" type="ORF">ES332_D01G025300v1</name>
</gene>
<feature type="compositionally biased region" description="Acidic residues" evidence="1">
    <location>
        <begin position="166"/>
        <end position="182"/>
    </location>
</feature>
<keyword evidence="5" id="KW-1185">Reference proteome</keyword>